<keyword evidence="3" id="KW-1185">Reference proteome</keyword>
<evidence type="ECO:0000256" key="1">
    <source>
        <dbReference type="SAM" id="MobiDB-lite"/>
    </source>
</evidence>
<organism evidence="2 3">
    <name type="scientific">Gonium pectorale</name>
    <name type="common">Green alga</name>
    <dbReference type="NCBI Taxonomy" id="33097"/>
    <lineage>
        <taxon>Eukaryota</taxon>
        <taxon>Viridiplantae</taxon>
        <taxon>Chlorophyta</taxon>
        <taxon>core chlorophytes</taxon>
        <taxon>Chlorophyceae</taxon>
        <taxon>CS clade</taxon>
        <taxon>Chlamydomonadales</taxon>
        <taxon>Volvocaceae</taxon>
        <taxon>Gonium</taxon>
    </lineage>
</organism>
<dbReference type="Proteomes" id="UP000075714">
    <property type="component" value="Unassembled WGS sequence"/>
</dbReference>
<proteinExistence type="predicted"/>
<evidence type="ECO:0000313" key="3">
    <source>
        <dbReference type="Proteomes" id="UP000075714"/>
    </source>
</evidence>
<feature type="region of interest" description="Disordered" evidence="1">
    <location>
        <begin position="694"/>
        <end position="733"/>
    </location>
</feature>
<dbReference type="OrthoDB" id="545339at2759"/>
<dbReference type="PANTHER" id="PTHR37330:SF1">
    <property type="entry name" value="CONSERVED TRANSMEMBRANE PROTEIN-RELATED"/>
    <property type="match status" value="1"/>
</dbReference>
<dbReference type="STRING" id="33097.A0A150GRQ6"/>
<reference evidence="3" key="1">
    <citation type="journal article" date="2016" name="Nat. Commun.">
        <title>The Gonium pectorale genome demonstrates co-option of cell cycle regulation during the evolution of multicellularity.</title>
        <authorList>
            <person name="Hanschen E.R."/>
            <person name="Marriage T.N."/>
            <person name="Ferris P.J."/>
            <person name="Hamaji T."/>
            <person name="Toyoda A."/>
            <person name="Fujiyama A."/>
            <person name="Neme R."/>
            <person name="Noguchi H."/>
            <person name="Minakuchi Y."/>
            <person name="Suzuki M."/>
            <person name="Kawai-Toyooka H."/>
            <person name="Smith D.R."/>
            <person name="Sparks H."/>
            <person name="Anderson J."/>
            <person name="Bakaric R."/>
            <person name="Luria V."/>
            <person name="Karger A."/>
            <person name="Kirschner M.W."/>
            <person name="Durand P.M."/>
            <person name="Michod R.E."/>
            <person name="Nozaki H."/>
            <person name="Olson B.J."/>
        </authorList>
    </citation>
    <scope>NUCLEOTIDE SEQUENCE [LARGE SCALE GENOMIC DNA]</scope>
    <source>
        <strain evidence="3">NIES-2863</strain>
    </source>
</reference>
<feature type="region of interest" description="Disordered" evidence="1">
    <location>
        <begin position="19"/>
        <end position="43"/>
    </location>
</feature>
<evidence type="ECO:0000313" key="2">
    <source>
        <dbReference type="EMBL" id="KXZ52442.1"/>
    </source>
</evidence>
<name>A0A150GRQ6_GONPE</name>
<sequence length="803" mass="84721">MEDLPADIKARQAALQALEEAEEPPPVALPPGDAANAVSSGSQPTAEAVRELWRLYRSGISDLLRHEIKTFQKKASLGMYRTARPSDMAALAEIVAEKAADAAATAALLGPPYGDAVVRITREVRLEGLPRDGGAVAAAAADAPDRAVLLADAVLDEQLLRCPVGMTQAEADELVRVWATEWAWMPDLATVMLTWAGCSGGGHDGSGKGGDAAGAGEGEGRNLWPRMSYGQRRTACELVLLYGSRAAALAAARLRDSKLEPLTKFEVRLPPWPEPVVSPAAAAQWRPAPAAEAEAKAASSRGHFVTVEFLEHFLADLQGAYPGQAVWNPCRKIDKATTSWVCTNIILPATEGYGMGYSDLLLSAEAQEALLPPARRGRKRAYCVAAETAPERAFASHAWAMSFVEFSETLAKEAKNAYWIDIFHKNQHQSVAISDLADNLRLGGQVALVVHPFPAPLVLSRVWCLFEIMTALQVGVPIRLLSSSEAMKGYEAKIVRGYTDVGQPAAAEITPEVLQEVDAIDVSTAQATVASDKELILGMIRDSIGVEDMNTQVKELFKALLVVVREELEKKHKRIAMELVCFAGDGLVTTLPASPPPTPTADELRPSDSALLAGGPVDPLSQYAAGAGVEAEAGSMVNTPQGSAVVLRRTAELRPGDVVVTADGGLSRVVLVTRDEVGPDGMELCALPCRGGGGGGGGQDGGGDGRGSDSGGAGPPALPSRSHASSPPQQQQQLLVTPDHPVQLGGVWVLPRSVAPVVRMAREQVPYGAVYNLELDPPASLLVSGLRLVALGQDLRGEPSVAE</sequence>
<dbReference type="AlphaFoldDB" id="A0A150GRQ6"/>
<feature type="compositionally biased region" description="Gly residues" evidence="1">
    <location>
        <begin position="694"/>
        <end position="714"/>
    </location>
</feature>
<protein>
    <submittedName>
        <fullName evidence="2">Uncharacterized protein</fullName>
    </submittedName>
</protein>
<dbReference type="EMBL" id="LSYV01000010">
    <property type="protein sequence ID" value="KXZ52442.1"/>
    <property type="molecule type" value="Genomic_DNA"/>
</dbReference>
<gene>
    <name evidence="2" type="ORF">GPECTOR_9g486</name>
</gene>
<accession>A0A150GRQ6</accession>
<dbReference type="PANTHER" id="PTHR37330">
    <property type="entry name" value="CONSERVED TRANSMEMBRANE PROTEIN-RELATED"/>
    <property type="match status" value="1"/>
</dbReference>
<comment type="caution">
    <text evidence="2">The sequence shown here is derived from an EMBL/GenBank/DDBJ whole genome shotgun (WGS) entry which is preliminary data.</text>
</comment>